<keyword evidence="2" id="KW-1185">Reference proteome</keyword>
<evidence type="ECO:0000313" key="2">
    <source>
        <dbReference type="Proteomes" id="UP001642464"/>
    </source>
</evidence>
<dbReference type="Proteomes" id="UP001642464">
    <property type="component" value="Unassembled WGS sequence"/>
</dbReference>
<dbReference type="Gene3D" id="1.10.238.10">
    <property type="entry name" value="EF-hand"/>
    <property type="match status" value="1"/>
</dbReference>
<dbReference type="EMBL" id="CAXAMM010040984">
    <property type="protein sequence ID" value="CAK9096613.1"/>
    <property type="molecule type" value="Genomic_DNA"/>
</dbReference>
<comment type="caution">
    <text evidence="1">The sequence shown here is derived from an EMBL/GenBank/DDBJ whole genome shotgun (WGS) entry which is preliminary data.</text>
</comment>
<dbReference type="SUPFAM" id="SSF47473">
    <property type="entry name" value="EF-hand"/>
    <property type="match status" value="1"/>
</dbReference>
<proteinExistence type="predicted"/>
<name>A0ABP0R8J4_9DINO</name>
<dbReference type="InterPro" id="IPR011992">
    <property type="entry name" value="EF-hand-dom_pair"/>
</dbReference>
<gene>
    <name evidence="1" type="ORF">SCF082_LOCUS45348</name>
</gene>
<protein>
    <submittedName>
        <fullName evidence="1">Caltractin ICL1f (Centrin-6)</fullName>
    </submittedName>
</protein>
<evidence type="ECO:0000313" key="1">
    <source>
        <dbReference type="EMBL" id="CAK9096613.1"/>
    </source>
</evidence>
<accession>A0ABP0R8J4</accession>
<reference evidence="1 2" key="1">
    <citation type="submission" date="2024-02" db="EMBL/GenBank/DDBJ databases">
        <authorList>
            <person name="Chen Y."/>
            <person name="Shah S."/>
            <person name="Dougan E. K."/>
            <person name="Thang M."/>
            <person name="Chan C."/>
        </authorList>
    </citation>
    <scope>NUCLEOTIDE SEQUENCE [LARGE SCALE GENOMIC DNA]</scope>
</reference>
<organism evidence="1 2">
    <name type="scientific">Durusdinium trenchii</name>
    <dbReference type="NCBI Taxonomy" id="1381693"/>
    <lineage>
        <taxon>Eukaryota</taxon>
        <taxon>Sar</taxon>
        <taxon>Alveolata</taxon>
        <taxon>Dinophyceae</taxon>
        <taxon>Suessiales</taxon>
        <taxon>Symbiodiniaceae</taxon>
        <taxon>Durusdinium</taxon>
    </lineage>
</organism>
<sequence>MILNPYQTMAFYHGTFMNSPTGEGTENSRLWMSSSARISWPCWLNPLGTTTAKLERRSRLMGLFGTKAVHSDFVTLSHLRHLVDELGIQMDDDELKAMLEKAGADADDRLNMDAFYNVMRADADG</sequence>